<name>A0ABD2AZK6_VESMC</name>
<comment type="caution">
    <text evidence="1">The sequence shown here is derived from an EMBL/GenBank/DDBJ whole genome shotgun (WGS) entry which is preliminary data.</text>
</comment>
<reference evidence="1 2" key="1">
    <citation type="journal article" date="2024" name="Ann. Entomol. Soc. Am.">
        <title>Genomic analyses of the southern and eastern yellowjacket wasps (Hymenoptera: Vespidae) reveal evolutionary signatures of social life.</title>
        <authorList>
            <person name="Catto M.A."/>
            <person name="Caine P.B."/>
            <person name="Orr S.E."/>
            <person name="Hunt B.G."/>
            <person name="Goodisman M.A.D."/>
        </authorList>
    </citation>
    <scope>NUCLEOTIDE SEQUENCE [LARGE SCALE GENOMIC DNA]</scope>
    <source>
        <strain evidence="1">232</strain>
        <tissue evidence="1">Head and thorax</tissue>
    </source>
</reference>
<protein>
    <submittedName>
        <fullName evidence="1">Uncharacterized protein</fullName>
    </submittedName>
</protein>
<accession>A0ABD2AZK6</accession>
<sequence>MKISFLWQNRKLNLVKTETYWRGNARVNAKEEDGEYVRVDGVVGAVLVLDKIFRISSIDSNTIEKLLLGLSIQKKFGRHSSKEKFILNQIFRKIPPGIIISGDDKKRIIRNGFSSLVLMKCNWGMNKEETICQRDPNRL</sequence>
<proteinExistence type="predicted"/>
<organism evidence="1 2">
    <name type="scientific">Vespula maculifrons</name>
    <name type="common">Eastern yellow jacket</name>
    <name type="synonym">Wasp</name>
    <dbReference type="NCBI Taxonomy" id="7453"/>
    <lineage>
        <taxon>Eukaryota</taxon>
        <taxon>Metazoa</taxon>
        <taxon>Ecdysozoa</taxon>
        <taxon>Arthropoda</taxon>
        <taxon>Hexapoda</taxon>
        <taxon>Insecta</taxon>
        <taxon>Pterygota</taxon>
        <taxon>Neoptera</taxon>
        <taxon>Endopterygota</taxon>
        <taxon>Hymenoptera</taxon>
        <taxon>Apocrita</taxon>
        <taxon>Aculeata</taxon>
        <taxon>Vespoidea</taxon>
        <taxon>Vespidae</taxon>
        <taxon>Vespinae</taxon>
        <taxon>Vespula</taxon>
    </lineage>
</organism>
<dbReference type="Proteomes" id="UP001607303">
    <property type="component" value="Unassembled WGS sequence"/>
</dbReference>
<keyword evidence="2" id="KW-1185">Reference proteome</keyword>
<gene>
    <name evidence="1" type="ORF">V1477_017867</name>
</gene>
<evidence type="ECO:0000313" key="1">
    <source>
        <dbReference type="EMBL" id="KAL2726053.1"/>
    </source>
</evidence>
<evidence type="ECO:0000313" key="2">
    <source>
        <dbReference type="Proteomes" id="UP001607303"/>
    </source>
</evidence>
<dbReference type="AlphaFoldDB" id="A0ABD2AZK6"/>
<dbReference type="EMBL" id="JAYRBN010000109">
    <property type="protein sequence ID" value="KAL2726053.1"/>
    <property type="molecule type" value="Genomic_DNA"/>
</dbReference>